<evidence type="ECO:0000313" key="1">
    <source>
        <dbReference type="EMBL" id="MXO90738.1"/>
    </source>
</evidence>
<evidence type="ECO:0000313" key="2">
    <source>
        <dbReference type="Proteomes" id="UP000442714"/>
    </source>
</evidence>
<dbReference type="RefSeq" id="WP_160604234.1">
    <property type="nucleotide sequence ID" value="NZ_WTYX01000001.1"/>
</dbReference>
<gene>
    <name evidence="1" type="ORF">GRI41_07890</name>
</gene>
<proteinExistence type="predicted"/>
<organism evidence="1 2">
    <name type="scientific">Pontixanthobacter aquaemixtae</name>
    <dbReference type="NCBI Taxonomy" id="1958940"/>
    <lineage>
        <taxon>Bacteria</taxon>
        <taxon>Pseudomonadati</taxon>
        <taxon>Pseudomonadota</taxon>
        <taxon>Alphaproteobacteria</taxon>
        <taxon>Sphingomonadales</taxon>
        <taxon>Erythrobacteraceae</taxon>
        <taxon>Pontixanthobacter</taxon>
    </lineage>
</organism>
<dbReference type="AlphaFoldDB" id="A0A844ZSM8"/>
<dbReference type="Proteomes" id="UP000442714">
    <property type="component" value="Unassembled WGS sequence"/>
</dbReference>
<dbReference type="Gene3D" id="1.25.40.10">
    <property type="entry name" value="Tetratricopeptide repeat domain"/>
    <property type="match status" value="1"/>
</dbReference>
<dbReference type="InterPro" id="IPR011990">
    <property type="entry name" value="TPR-like_helical_dom_sf"/>
</dbReference>
<keyword evidence="2" id="KW-1185">Reference proteome</keyword>
<protein>
    <submittedName>
        <fullName evidence="1">Uncharacterized protein</fullName>
    </submittedName>
</protein>
<dbReference type="SUPFAM" id="SSF48452">
    <property type="entry name" value="TPR-like"/>
    <property type="match status" value="1"/>
</dbReference>
<dbReference type="EMBL" id="WTYX01000001">
    <property type="protein sequence ID" value="MXO90738.1"/>
    <property type="molecule type" value="Genomic_DNA"/>
</dbReference>
<accession>A0A844ZSM8</accession>
<name>A0A844ZSM8_9SPHN</name>
<comment type="caution">
    <text evidence="1">The sequence shown here is derived from an EMBL/GenBank/DDBJ whole genome shotgun (WGS) entry which is preliminary data.</text>
</comment>
<dbReference type="OrthoDB" id="5523615at2"/>
<reference evidence="1 2" key="1">
    <citation type="submission" date="2019-12" db="EMBL/GenBank/DDBJ databases">
        <title>Genomic-based taxomic classification of the family Erythrobacteraceae.</title>
        <authorList>
            <person name="Xu L."/>
        </authorList>
    </citation>
    <scope>NUCLEOTIDE SEQUENCE [LARGE SCALE GENOMIC DNA]</scope>
    <source>
        <strain evidence="1 2">KCTC 52763</strain>
    </source>
</reference>
<sequence length="484" mass="55184">MAAEWLRAETSSFVIHAKLDEDEIRELAAQVNAFDQMIQRQLPKQNQPGRKLQIYLDRDINRMSRAWGQKHLSATRSWAEMSGSFAQYDPADDPRYRYFPIFYAYASHYFDNAFYRTSPPWLKAGLPTFFATSFVTEEGQFILGVPDIRRPVDSDISEVRLRKMLTAQVEQTSERERQEFFRLSSTFMLLLLTDPAYDGMVENYLKSYTAGDSVEDAAKAFGDLGDLAGGMREALRGKPNLRQVGLPAATPVEINLRQMSESEIALVELRFVRLVDKRREQTSEKLERLTQKLPGNADIWYEYAAAEFARVRGGIPDSANRFRGFGFVDGEIVVTGRTYSDASAWRAVNKALELDPEFQPAKQLKAEIMLHRQNNGDEEGDAETFDAIRALLQDTASKPEQYPLAAALYFESYLEQYQTPPDVAFEQLETAFLRNPSIEELRYAYAVALSRRGQMDLARLLLSTMLNDPEYQDAARRALESAPQ</sequence>